<dbReference type="EMBL" id="JAINZZ010000001">
    <property type="protein sequence ID" value="MBY8876111.1"/>
    <property type="molecule type" value="Genomic_DNA"/>
</dbReference>
<dbReference type="Proteomes" id="UP000778578">
    <property type="component" value="Unassembled WGS sequence"/>
</dbReference>
<evidence type="ECO:0000313" key="5">
    <source>
        <dbReference type="Proteomes" id="UP000778578"/>
    </source>
</evidence>
<gene>
    <name evidence="4" type="ORF">K7862_00445</name>
</gene>
<organism evidence="4 5">
    <name type="scientific">Actinacidiphila acidipaludis</name>
    <dbReference type="NCBI Taxonomy" id="2873382"/>
    <lineage>
        <taxon>Bacteria</taxon>
        <taxon>Bacillati</taxon>
        <taxon>Actinomycetota</taxon>
        <taxon>Actinomycetes</taxon>
        <taxon>Kitasatosporales</taxon>
        <taxon>Streptomycetaceae</taxon>
        <taxon>Actinacidiphila</taxon>
    </lineage>
</organism>
<dbReference type="RefSeq" id="WP_222959395.1">
    <property type="nucleotide sequence ID" value="NZ_JAINZZ010000001.1"/>
</dbReference>
<name>A0ABS7PZ40_9ACTN</name>
<proteinExistence type="inferred from homology"/>
<dbReference type="PANTHER" id="PTHR36852">
    <property type="entry name" value="PROTEIN GVPL 2"/>
    <property type="match status" value="1"/>
</dbReference>
<evidence type="ECO:0000313" key="4">
    <source>
        <dbReference type="EMBL" id="MBY8876111.1"/>
    </source>
</evidence>
<dbReference type="Pfam" id="PF06386">
    <property type="entry name" value="GvpL_GvpF"/>
    <property type="match status" value="1"/>
</dbReference>
<reference evidence="4 5" key="1">
    <citation type="submission" date="2021-08" db="EMBL/GenBank/DDBJ databases">
        <title>WGS of actinomycetes from Thailand.</title>
        <authorList>
            <person name="Thawai C."/>
        </authorList>
    </citation>
    <scope>NUCLEOTIDE SEQUENCE [LARGE SCALE GENOMIC DNA]</scope>
    <source>
        <strain evidence="4 5">PLK6-54</strain>
    </source>
</reference>
<sequence>MSLYIYGVVGASGAFPDDLRGVGDPPGAVRRLPAGAVAAAVGPAPDRLRARRRDLQAHQEVLLALGEAGPVLPMRFGVVADDEESVRARLDAASDGHLAALDRIAGRVEMNVRATPVDQGLADIVRTDPQVRRLREEARRRPGYEVNVRLGEAVAAAVTRRAVRAAGDVLAALAGPDREVSHGPEQPGWVLNASFLVPSDGVAAFRAEVDRLAALHGDSAALQVTGPLPCYSFAMAPEPVAV</sequence>
<evidence type="ECO:0000256" key="2">
    <source>
        <dbReference type="ARBA" id="ARBA00035108"/>
    </source>
</evidence>
<comment type="caution">
    <text evidence="4">The sequence shown here is derived from an EMBL/GenBank/DDBJ whole genome shotgun (WGS) entry which is preliminary data.</text>
</comment>
<dbReference type="InterPro" id="IPR009430">
    <property type="entry name" value="GvpL/GvpF"/>
</dbReference>
<evidence type="ECO:0000256" key="3">
    <source>
        <dbReference type="ARBA" id="ARBA00035643"/>
    </source>
</evidence>
<keyword evidence="1" id="KW-0304">Gas vesicle</keyword>
<keyword evidence="5" id="KW-1185">Reference proteome</keyword>
<protein>
    <submittedName>
        <fullName evidence="4">GvpL/GvpF family gas vesicle protein</fullName>
    </submittedName>
</protein>
<dbReference type="PANTHER" id="PTHR36852:SF1">
    <property type="entry name" value="PROTEIN GVPL 2"/>
    <property type="match status" value="1"/>
</dbReference>
<comment type="similarity">
    <text evidence="3">Belongs to the gas vesicle GvpF/GvpL family.</text>
</comment>
<comment type="subcellular location">
    <subcellularLocation>
        <location evidence="2">Gas vesicle</location>
    </subcellularLocation>
</comment>
<accession>A0ABS7PZ40</accession>
<evidence type="ECO:0000256" key="1">
    <source>
        <dbReference type="ARBA" id="ARBA00022987"/>
    </source>
</evidence>